<evidence type="ECO:0000313" key="5">
    <source>
        <dbReference type="EMBL" id="SFS92686.1"/>
    </source>
</evidence>
<dbReference type="EMBL" id="FPAI01000018">
    <property type="protein sequence ID" value="SFS92686.1"/>
    <property type="molecule type" value="Genomic_DNA"/>
</dbReference>
<feature type="compositionally biased region" description="Acidic residues" evidence="1">
    <location>
        <begin position="537"/>
        <end position="576"/>
    </location>
</feature>
<dbReference type="GO" id="GO:0008233">
    <property type="term" value="F:peptidase activity"/>
    <property type="evidence" value="ECO:0007669"/>
    <property type="project" value="UniProtKB-KW"/>
</dbReference>
<keyword evidence="7" id="KW-1185">Reference proteome</keyword>
<dbReference type="InterPro" id="IPR038765">
    <property type="entry name" value="Papain-like_cys_pep_sf"/>
</dbReference>
<reference evidence="4 7" key="2">
    <citation type="submission" date="2019-07" db="EMBL/GenBank/DDBJ databases">
        <title>Whole genome shotgun sequence of Halolactibacillus miurensis NBRC 100873.</title>
        <authorList>
            <person name="Hosoyama A."/>
            <person name="Uohara A."/>
            <person name="Ohji S."/>
            <person name="Ichikawa N."/>
        </authorList>
    </citation>
    <scope>NUCLEOTIDE SEQUENCE [LARGE SCALE GENOMIC DNA]</scope>
    <source>
        <strain evidence="4 7">NBRC 100873</strain>
    </source>
</reference>
<evidence type="ECO:0000313" key="6">
    <source>
        <dbReference type="Proteomes" id="UP000199139"/>
    </source>
</evidence>
<dbReference type="Proteomes" id="UP000321773">
    <property type="component" value="Unassembled WGS sequence"/>
</dbReference>
<keyword evidence="2" id="KW-1133">Transmembrane helix</keyword>
<dbReference type="PANTHER" id="PTHR42736:SF1">
    <property type="entry name" value="PROTEIN-GLUTAMINE GAMMA-GLUTAMYLTRANSFERASE"/>
    <property type="match status" value="1"/>
</dbReference>
<accession>A0A1I6TU24</accession>
<keyword evidence="5" id="KW-0378">Hydrolase</keyword>
<dbReference type="EMBL" id="BJWJ01000033">
    <property type="protein sequence ID" value="GEM05429.1"/>
    <property type="molecule type" value="Genomic_DNA"/>
</dbReference>
<dbReference type="Pfam" id="PF01841">
    <property type="entry name" value="Transglut_core"/>
    <property type="match status" value="1"/>
</dbReference>
<feature type="region of interest" description="Disordered" evidence="1">
    <location>
        <begin position="535"/>
        <end position="581"/>
    </location>
</feature>
<evidence type="ECO:0000256" key="2">
    <source>
        <dbReference type="SAM" id="Phobius"/>
    </source>
</evidence>
<feature type="transmembrane region" description="Helical" evidence="2">
    <location>
        <begin position="62"/>
        <end position="81"/>
    </location>
</feature>
<dbReference type="RefSeq" id="WP_089854748.1">
    <property type="nucleotide sequence ID" value="NZ_BJWJ01000033.1"/>
</dbReference>
<feature type="transmembrane region" description="Helical" evidence="2">
    <location>
        <begin position="166"/>
        <end position="182"/>
    </location>
</feature>
<feature type="transmembrane region" description="Helical" evidence="2">
    <location>
        <begin position="119"/>
        <end position="138"/>
    </location>
</feature>
<dbReference type="Pfam" id="PF11992">
    <property type="entry name" value="TgpA_N"/>
    <property type="match status" value="1"/>
</dbReference>
<feature type="domain" description="Transglutaminase-like" evidence="3">
    <location>
        <begin position="456"/>
        <end position="526"/>
    </location>
</feature>
<dbReference type="AlphaFoldDB" id="A0A1I6TU24"/>
<sequence>MRPNNSRLWDSIFGGMVYVTGFLMYLLWLHPLISLEVVAFGEVLVLFSAVIFLLSLLRLPTWLSLFFKVVAALFVLDYLYVAKAIFTKEWFEEIYHVLQVNLDALISRDFDAVTPLGEMLLVLLLIMTISYLMDYWLVKRQRVFVFTALTLIYLTVMDTFTPYQLQPMILITIVLVVSILVLNSHRKKMVQERLTFTGGHFFLRLLFPLVLMFALFIALSDDLPVKEPSWPDPVPFLTKGFSDGETNRRIGYGEDDSVLGGSLADNDALVFTASIEEPNYWRVDAKEVYTGTGWERAEEPTYLPYRNEQSALGMQMAEVYYNEGTNFNRIAYPYNLAGLTYDDREYLYDQRIGLFDAIDTTNNQRVNIFYEPPVYEQVILDQLEMPYWEIDPVYIQLPNAVPDRVHQLADEIKGEETNPYRIAQRMERYFKQSGFLYQTTEVEPPEPGEDYVDQFLFESRVGYCDNFSTSMVVMLRSVGIPARWVKGFNTGTENSEGYYEVRQNNAHSWVEVYFEDIGWMPFEPTVGFSSPRQVMVDESETTEDDQPLDSEQDLEEETDTPETEQEPEQSDEEVAVEETTQNKANTAVDWRMVVIVFGILSSVGVICLAVFWRRVLLFMMTKHYLPITTEKDVMMAMKRLFWLLRLSKRPRFSGETLTLYGQRLDRRYETNKFSELFHVYEDFLYGALTDQGTIQAIEKFYLFVLKSILS</sequence>
<dbReference type="SUPFAM" id="SSF54001">
    <property type="entry name" value="Cysteine proteinases"/>
    <property type="match status" value="1"/>
</dbReference>
<dbReference type="PANTHER" id="PTHR42736">
    <property type="entry name" value="PROTEIN-GLUTAMINE GAMMA-GLUTAMYLTRANSFERASE"/>
    <property type="match status" value="1"/>
</dbReference>
<name>A0A1I6TU24_9BACI</name>
<dbReference type="Proteomes" id="UP000199139">
    <property type="component" value="Unassembled WGS sequence"/>
</dbReference>
<dbReference type="GO" id="GO:0006508">
    <property type="term" value="P:proteolysis"/>
    <property type="evidence" value="ECO:0007669"/>
    <property type="project" value="UniProtKB-KW"/>
</dbReference>
<organism evidence="5 6">
    <name type="scientific">Halolactibacillus miurensis</name>
    <dbReference type="NCBI Taxonomy" id="306541"/>
    <lineage>
        <taxon>Bacteria</taxon>
        <taxon>Bacillati</taxon>
        <taxon>Bacillota</taxon>
        <taxon>Bacilli</taxon>
        <taxon>Bacillales</taxon>
        <taxon>Bacillaceae</taxon>
        <taxon>Halolactibacillus</taxon>
    </lineage>
</organism>
<dbReference type="OrthoDB" id="9804872at2"/>
<keyword evidence="2" id="KW-0472">Membrane</keyword>
<keyword evidence="5" id="KW-0645">Protease</keyword>
<evidence type="ECO:0000256" key="1">
    <source>
        <dbReference type="SAM" id="MobiDB-lite"/>
    </source>
</evidence>
<feature type="transmembrane region" description="Helical" evidence="2">
    <location>
        <begin position="12"/>
        <end position="31"/>
    </location>
</feature>
<dbReference type="InterPro" id="IPR021878">
    <property type="entry name" value="TgpA_N"/>
</dbReference>
<feature type="transmembrane region" description="Helical" evidence="2">
    <location>
        <begin position="37"/>
        <end position="57"/>
    </location>
</feature>
<evidence type="ECO:0000313" key="7">
    <source>
        <dbReference type="Proteomes" id="UP000321773"/>
    </source>
</evidence>
<dbReference type="Gene3D" id="3.10.620.30">
    <property type="match status" value="1"/>
</dbReference>
<reference evidence="5 6" key="1">
    <citation type="submission" date="2016-10" db="EMBL/GenBank/DDBJ databases">
        <authorList>
            <person name="de Groot N.N."/>
        </authorList>
    </citation>
    <scope>NUCLEOTIDE SEQUENCE [LARGE SCALE GENOMIC DNA]</scope>
    <source>
        <strain evidence="5 6">DSM 17074</strain>
    </source>
</reference>
<feature type="transmembrane region" description="Helical" evidence="2">
    <location>
        <begin position="194"/>
        <end position="219"/>
    </location>
</feature>
<feature type="transmembrane region" description="Helical" evidence="2">
    <location>
        <begin position="590"/>
        <end position="612"/>
    </location>
</feature>
<dbReference type="InterPro" id="IPR052901">
    <property type="entry name" value="Bact_TGase-like"/>
</dbReference>
<dbReference type="InterPro" id="IPR002931">
    <property type="entry name" value="Transglutaminase-like"/>
</dbReference>
<evidence type="ECO:0000313" key="4">
    <source>
        <dbReference type="EMBL" id="GEM05429.1"/>
    </source>
</evidence>
<keyword evidence="2" id="KW-0812">Transmembrane</keyword>
<feature type="transmembrane region" description="Helical" evidence="2">
    <location>
        <begin position="143"/>
        <end position="160"/>
    </location>
</feature>
<proteinExistence type="predicted"/>
<dbReference type="STRING" id="306541.SAMN05421668_1186"/>
<gene>
    <name evidence="4" type="primary">yebA</name>
    <name evidence="4" type="ORF">HMI01_24170</name>
    <name evidence="5" type="ORF">SAMN05421668_1186</name>
</gene>
<dbReference type="SMART" id="SM00460">
    <property type="entry name" value="TGc"/>
    <property type="match status" value="1"/>
</dbReference>
<evidence type="ECO:0000259" key="3">
    <source>
        <dbReference type="SMART" id="SM00460"/>
    </source>
</evidence>
<protein>
    <submittedName>
        <fullName evidence="5">Transglutaminase-like enzyme, putative cysteine protease</fullName>
    </submittedName>
</protein>